<keyword evidence="4" id="KW-1185">Reference proteome</keyword>
<evidence type="ECO:0000256" key="1">
    <source>
        <dbReference type="SAM" id="MobiDB-lite"/>
    </source>
</evidence>
<evidence type="ECO:0000313" key="3">
    <source>
        <dbReference type="EMBL" id="ACO32954.1"/>
    </source>
</evidence>
<dbReference type="EMBL" id="CP001472">
    <property type="protein sequence ID" value="ACO32954.1"/>
    <property type="molecule type" value="Genomic_DNA"/>
</dbReference>
<feature type="compositionally biased region" description="Pro residues" evidence="1">
    <location>
        <begin position="255"/>
        <end position="268"/>
    </location>
</feature>
<name>C1F3F1_ACIC5</name>
<feature type="signal peptide" evidence="2">
    <location>
        <begin position="1"/>
        <end position="24"/>
    </location>
</feature>
<dbReference type="KEGG" id="aca:ACP_0940"/>
<proteinExistence type="predicted"/>
<sequence length="280" mass="30209">MSLMKLLSTIGLATLLLAAPHARSQTGTLLTQRQAPMHLRQVNSSQMSSADRAVVTGSWSSVQQKAQFFGYDLSASGWSYVQVQSPDTPDYIMLQFRRPHATSTGASAFTALVSRQGGKVWVVPVLYGGATPWKSASTMNYTREVFNRAVPLSLAKHAIHPDGNWSQLGLTFTSLAGDDAVVLSAPSGKLKWIKAPGATLIVTQGHPYRTVQLSDVHLQGAYRIWDLAFDAQGRLLRVRTAIQPDTPVRLLHAQAPPPGVMLPNPPAPQGKIVPTPNGSQ</sequence>
<reference evidence="3 4" key="1">
    <citation type="journal article" date="2009" name="Appl. Environ. Microbiol.">
        <title>Three genomes from the phylum Acidobacteria provide insight into the lifestyles of these microorganisms in soils.</title>
        <authorList>
            <person name="Ward N.L."/>
            <person name="Challacombe J.F."/>
            <person name="Janssen P.H."/>
            <person name="Henrissat B."/>
            <person name="Coutinho P.M."/>
            <person name="Wu M."/>
            <person name="Xie G."/>
            <person name="Haft D.H."/>
            <person name="Sait M."/>
            <person name="Badger J."/>
            <person name="Barabote R.D."/>
            <person name="Bradley B."/>
            <person name="Brettin T.S."/>
            <person name="Brinkac L.M."/>
            <person name="Bruce D."/>
            <person name="Creasy T."/>
            <person name="Daugherty S.C."/>
            <person name="Davidsen T.M."/>
            <person name="DeBoy R.T."/>
            <person name="Detter J.C."/>
            <person name="Dodson R.J."/>
            <person name="Durkin A.S."/>
            <person name="Ganapathy A."/>
            <person name="Gwinn-Giglio M."/>
            <person name="Han C.S."/>
            <person name="Khouri H."/>
            <person name="Kiss H."/>
            <person name="Kothari S.P."/>
            <person name="Madupu R."/>
            <person name="Nelson K.E."/>
            <person name="Nelson W.C."/>
            <person name="Paulsen I."/>
            <person name="Penn K."/>
            <person name="Ren Q."/>
            <person name="Rosovitz M.J."/>
            <person name="Selengut J.D."/>
            <person name="Shrivastava S."/>
            <person name="Sullivan S.A."/>
            <person name="Tapia R."/>
            <person name="Thompson L.S."/>
            <person name="Watkins K.L."/>
            <person name="Yang Q."/>
            <person name="Yu C."/>
            <person name="Zafar N."/>
            <person name="Zhou L."/>
            <person name="Kuske C.R."/>
        </authorList>
    </citation>
    <scope>NUCLEOTIDE SEQUENCE [LARGE SCALE GENOMIC DNA]</scope>
    <source>
        <strain evidence="4">ATCC 51196 / DSM 11244 / BCRC 80197 / JCM 7670 / NBRC 15755 / NCIMB 13165 / 161</strain>
    </source>
</reference>
<dbReference type="Proteomes" id="UP000002207">
    <property type="component" value="Chromosome"/>
</dbReference>
<evidence type="ECO:0000256" key="2">
    <source>
        <dbReference type="SAM" id="SignalP"/>
    </source>
</evidence>
<dbReference type="InParanoid" id="C1F3F1"/>
<accession>C1F3F1</accession>
<dbReference type="AlphaFoldDB" id="C1F3F1"/>
<keyword evidence="2" id="KW-0732">Signal</keyword>
<protein>
    <recommendedName>
        <fullName evidence="5">Lipoprotein</fullName>
    </recommendedName>
</protein>
<organism evidence="3 4">
    <name type="scientific">Acidobacterium capsulatum (strain ATCC 51196 / DSM 11244 / BCRC 80197 / JCM 7670 / NBRC 15755 / NCIMB 13165 / 161)</name>
    <dbReference type="NCBI Taxonomy" id="240015"/>
    <lineage>
        <taxon>Bacteria</taxon>
        <taxon>Pseudomonadati</taxon>
        <taxon>Acidobacteriota</taxon>
        <taxon>Terriglobia</taxon>
        <taxon>Terriglobales</taxon>
        <taxon>Acidobacteriaceae</taxon>
        <taxon>Acidobacterium</taxon>
    </lineage>
</organism>
<feature type="chain" id="PRO_5002909260" description="Lipoprotein" evidence="2">
    <location>
        <begin position="25"/>
        <end position="280"/>
    </location>
</feature>
<evidence type="ECO:0000313" key="4">
    <source>
        <dbReference type="Proteomes" id="UP000002207"/>
    </source>
</evidence>
<feature type="region of interest" description="Disordered" evidence="1">
    <location>
        <begin position="252"/>
        <end position="280"/>
    </location>
</feature>
<gene>
    <name evidence="3" type="ordered locus">ACP_0940</name>
</gene>
<dbReference type="HOGENOM" id="CLU_992579_0_0_0"/>
<dbReference type="eggNOG" id="ENOG502ZRFM">
    <property type="taxonomic scope" value="Bacteria"/>
</dbReference>
<evidence type="ECO:0008006" key="5">
    <source>
        <dbReference type="Google" id="ProtNLM"/>
    </source>
</evidence>